<keyword evidence="2" id="KW-0732">Signal</keyword>
<organism evidence="3 4">
    <name type="scientific">Parnassius mnemosyne</name>
    <name type="common">clouded apollo</name>
    <dbReference type="NCBI Taxonomy" id="213953"/>
    <lineage>
        <taxon>Eukaryota</taxon>
        <taxon>Metazoa</taxon>
        <taxon>Ecdysozoa</taxon>
        <taxon>Arthropoda</taxon>
        <taxon>Hexapoda</taxon>
        <taxon>Insecta</taxon>
        <taxon>Pterygota</taxon>
        <taxon>Neoptera</taxon>
        <taxon>Endopterygota</taxon>
        <taxon>Lepidoptera</taxon>
        <taxon>Glossata</taxon>
        <taxon>Ditrysia</taxon>
        <taxon>Papilionoidea</taxon>
        <taxon>Papilionidae</taxon>
        <taxon>Parnassiinae</taxon>
        <taxon>Parnassini</taxon>
        <taxon>Parnassius</taxon>
        <taxon>Driopa</taxon>
    </lineage>
</organism>
<feature type="chain" id="PRO_5043415701" evidence="2">
    <location>
        <begin position="19"/>
        <end position="260"/>
    </location>
</feature>
<dbReference type="Proteomes" id="UP001314205">
    <property type="component" value="Unassembled WGS sequence"/>
</dbReference>
<feature type="compositionally biased region" description="Pro residues" evidence="1">
    <location>
        <begin position="212"/>
        <end position="244"/>
    </location>
</feature>
<sequence>MLKLLIKLSALCIGLSHATSTTCQKLQQTQLTSLNERMNQMIEALYSSLLSKPKSSSSETESSSESATGLNYSPSTVSYETAYYPQAYSMPVTAAPQYIYYSPSQPPVPTALPFAPPLLPNPPMPLPPPPLPNSYYSLPSEPPVPSLEYPYSLKTGHAWPSIYSYEQYSYPQLPYSPPGLYSPPSPPVSHSPPQYSHPTPPRSYEYKFYPTEYPPPSSPPRPYQPVPSPPHYAPLPEYPTPPPAHSYSNPQYPGYPIYSY</sequence>
<feature type="signal peptide" evidence="2">
    <location>
        <begin position="1"/>
        <end position="18"/>
    </location>
</feature>
<gene>
    <name evidence="3" type="ORF">PARMNEM_LOCUS10841</name>
</gene>
<dbReference type="AlphaFoldDB" id="A0AAV1L6V6"/>
<name>A0AAV1L6V6_9NEOP</name>
<proteinExistence type="predicted"/>
<comment type="caution">
    <text evidence="3">The sequence shown here is derived from an EMBL/GenBank/DDBJ whole genome shotgun (WGS) entry which is preliminary data.</text>
</comment>
<feature type="compositionally biased region" description="Pro residues" evidence="1">
    <location>
        <begin position="181"/>
        <end position="190"/>
    </location>
</feature>
<evidence type="ECO:0000256" key="2">
    <source>
        <dbReference type="SAM" id="SignalP"/>
    </source>
</evidence>
<keyword evidence="4" id="KW-1185">Reference proteome</keyword>
<protein>
    <submittedName>
        <fullName evidence="3">Uncharacterized protein</fullName>
    </submittedName>
</protein>
<accession>A0AAV1L6V6</accession>
<evidence type="ECO:0000256" key="1">
    <source>
        <dbReference type="SAM" id="MobiDB-lite"/>
    </source>
</evidence>
<feature type="region of interest" description="Disordered" evidence="1">
    <location>
        <begin position="181"/>
        <end position="260"/>
    </location>
</feature>
<dbReference type="EMBL" id="CAVLGL010000085">
    <property type="protein sequence ID" value="CAK1590485.1"/>
    <property type="molecule type" value="Genomic_DNA"/>
</dbReference>
<evidence type="ECO:0000313" key="4">
    <source>
        <dbReference type="Proteomes" id="UP001314205"/>
    </source>
</evidence>
<reference evidence="3 4" key="1">
    <citation type="submission" date="2023-11" db="EMBL/GenBank/DDBJ databases">
        <authorList>
            <person name="Hedman E."/>
            <person name="Englund M."/>
            <person name="Stromberg M."/>
            <person name="Nyberg Akerstrom W."/>
            <person name="Nylinder S."/>
            <person name="Jareborg N."/>
            <person name="Kallberg Y."/>
            <person name="Kronander E."/>
        </authorList>
    </citation>
    <scope>NUCLEOTIDE SEQUENCE [LARGE SCALE GENOMIC DNA]</scope>
</reference>
<evidence type="ECO:0000313" key="3">
    <source>
        <dbReference type="EMBL" id="CAK1590485.1"/>
    </source>
</evidence>